<gene>
    <name evidence="2" type="ORF">L1F29_03685</name>
</gene>
<dbReference type="PANTHER" id="PTHR43638:SF3">
    <property type="entry name" value="ALDEHYDE REDUCTASE"/>
    <property type="match status" value="1"/>
</dbReference>
<dbReference type="Pfam" id="PF00248">
    <property type="entry name" value="Aldo_ket_red"/>
    <property type="match status" value="1"/>
</dbReference>
<dbReference type="InterPro" id="IPR036812">
    <property type="entry name" value="NAD(P)_OxRdtase_dom_sf"/>
</dbReference>
<dbReference type="PANTHER" id="PTHR43638">
    <property type="entry name" value="OXIDOREDUCTASE, ALDO/KETO REDUCTASE FAMILY PROTEIN"/>
    <property type="match status" value="1"/>
</dbReference>
<dbReference type="InterPro" id="IPR023210">
    <property type="entry name" value="NADP_OxRdtase_dom"/>
</dbReference>
<dbReference type="SUPFAM" id="SSF51430">
    <property type="entry name" value="NAD(P)-linked oxidoreductase"/>
    <property type="match status" value="1"/>
</dbReference>
<accession>A0ABY5SAN4</accession>
<dbReference type="Proteomes" id="UP001057877">
    <property type="component" value="Chromosome"/>
</dbReference>
<dbReference type="PIRSF" id="PIRSF000097">
    <property type="entry name" value="AKR"/>
    <property type="match status" value="1"/>
</dbReference>
<dbReference type="EMBL" id="CP091430">
    <property type="protein sequence ID" value="UVI30977.1"/>
    <property type="molecule type" value="Genomic_DNA"/>
</dbReference>
<protein>
    <submittedName>
        <fullName evidence="2">Aldo/keto reductase</fullName>
    </submittedName>
</protein>
<dbReference type="PRINTS" id="PR00069">
    <property type="entry name" value="ALDKETRDTASE"/>
</dbReference>
<feature type="domain" description="NADP-dependent oxidoreductase" evidence="1">
    <location>
        <begin position="31"/>
        <end position="285"/>
    </location>
</feature>
<dbReference type="CDD" id="cd19138">
    <property type="entry name" value="AKR_YeaE"/>
    <property type="match status" value="1"/>
</dbReference>
<evidence type="ECO:0000313" key="3">
    <source>
        <dbReference type="Proteomes" id="UP001057877"/>
    </source>
</evidence>
<dbReference type="InterPro" id="IPR020471">
    <property type="entry name" value="AKR"/>
</dbReference>
<keyword evidence="3" id="KW-1185">Reference proteome</keyword>
<dbReference type="RefSeq" id="WP_258387040.1">
    <property type="nucleotide sequence ID" value="NZ_CP091430.1"/>
</dbReference>
<name>A0ABY5SAN4_9BACL</name>
<evidence type="ECO:0000259" key="1">
    <source>
        <dbReference type="Pfam" id="PF00248"/>
    </source>
</evidence>
<dbReference type="Gene3D" id="3.20.20.100">
    <property type="entry name" value="NADP-dependent oxidoreductase domain"/>
    <property type="match status" value="1"/>
</dbReference>
<organism evidence="2 3">
    <name type="scientific">Paenibacillus spongiae</name>
    <dbReference type="NCBI Taxonomy" id="2909671"/>
    <lineage>
        <taxon>Bacteria</taxon>
        <taxon>Bacillati</taxon>
        <taxon>Bacillota</taxon>
        <taxon>Bacilli</taxon>
        <taxon>Bacillales</taxon>
        <taxon>Paenibacillaceae</taxon>
        <taxon>Paenibacillus</taxon>
    </lineage>
</organism>
<sequence length="299" mass="33575">MATIERKAIDRIQKSLNEHRVKLPDEALLPRLGQGTWNIGDNPSTAQEEISALRFGVELGMNLIDTAEMYGNGRSESLVGEAIEGIRDEVFLVSKVYPHHAGRSQIGKSCEESLRRLKTDRLDLYLLHWRGGVPLSETIEGMEKLVEEGKIMRWGVSNLDTADMKELFRLPDGTHCTTNQVLYHLGSRGIEYDLLPWMREHHLPLMAYSPLAQAGALRAGLVTHPVVSEIAHRHRSNPFQLLLAWCIRNGDVIAIPKASTEQHVLENAAAALIELTNEDLNRLDGVFFPPTRRMPLDIV</sequence>
<evidence type="ECO:0000313" key="2">
    <source>
        <dbReference type="EMBL" id="UVI30977.1"/>
    </source>
</evidence>
<reference evidence="2" key="1">
    <citation type="submission" date="2022-01" db="EMBL/GenBank/DDBJ databases">
        <title>Paenibacillus spongiae sp. nov., isolated from marine sponge.</title>
        <authorList>
            <person name="Li Z."/>
            <person name="Zhang M."/>
        </authorList>
    </citation>
    <scope>NUCLEOTIDE SEQUENCE</scope>
    <source>
        <strain evidence="2">PHS-Z3</strain>
    </source>
</reference>
<proteinExistence type="predicted"/>